<proteinExistence type="predicted"/>
<dbReference type="SUPFAM" id="SSF57850">
    <property type="entry name" value="RING/U-box"/>
    <property type="match status" value="1"/>
</dbReference>
<dbReference type="PROSITE" id="PS50089">
    <property type="entry name" value="ZF_RING_2"/>
    <property type="match status" value="1"/>
</dbReference>
<feature type="region of interest" description="Disordered" evidence="6">
    <location>
        <begin position="583"/>
        <end position="618"/>
    </location>
</feature>
<dbReference type="PANTHER" id="PTHR24007">
    <property type="entry name" value="BRCA1-ASSOCIATED PROTEIN"/>
    <property type="match status" value="1"/>
</dbReference>
<accession>A0A0A1TKN4</accession>
<dbReference type="Pfam" id="PF02148">
    <property type="entry name" value="zf-UBP"/>
    <property type="match status" value="1"/>
</dbReference>
<feature type="domain" description="RING-type" evidence="7">
    <location>
        <begin position="273"/>
        <end position="312"/>
    </location>
</feature>
<dbReference type="InterPro" id="IPR001607">
    <property type="entry name" value="Znf_UBP"/>
</dbReference>
<dbReference type="GO" id="GO:0007265">
    <property type="term" value="P:Ras protein signal transduction"/>
    <property type="evidence" value="ECO:0007669"/>
    <property type="project" value="TreeGrafter"/>
</dbReference>
<name>A0A0A1TKN4_9HYPO</name>
<dbReference type="GO" id="GO:0005737">
    <property type="term" value="C:cytoplasm"/>
    <property type="evidence" value="ECO:0007669"/>
    <property type="project" value="TreeGrafter"/>
</dbReference>
<dbReference type="CDD" id="cd12717">
    <property type="entry name" value="RRM_ETP1"/>
    <property type="match status" value="1"/>
</dbReference>
<organism evidence="9 10">
    <name type="scientific">[Torrubiella] hemipterigena</name>
    <dbReference type="NCBI Taxonomy" id="1531966"/>
    <lineage>
        <taxon>Eukaryota</taxon>
        <taxon>Fungi</taxon>
        <taxon>Dikarya</taxon>
        <taxon>Ascomycota</taxon>
        <taxon>Pezizomycotina</taxon>
        <taxon>Sordariomycetes</taxon>
        <taxon>Hypocreomycetidae</taxon>
        <taxon>Hypocreales</taxon>
        <taxon>Clavicipitaceae</taxon>
        <taxon>Clavicipitaceae incertae sedis</taxon>
        <taxon>'Torrubiella' clade</taxon>
    </lineage>
</organism>
<dbReference type="InterPro" id="IPR034931">
    <property type="entry name" value="ETP1_RRM"/>
</dbReference>
<evidence type="ECO:0008006" key="11">
    <source>
        <dbReference type="Google" id="ProtNLM"/>
    </source>
</evidence>
<evidence type="ECO:0000313" key="9">
    <source>
        <dbReference type="EMBL" id="CEJ91168.1"/>
    </source>
</evidence>
<dbReference type="SMART" id="SM00290">
    <property type="entry name" value="ZnF_UBP"/>
    <property type="match status" value="1"/>
</dbReference>
<feature type="compositionally biased region" description="Basic and acidic residues" evidence="6">
    <location>
        <begin position="584"/>
        <end position="593"/>
    </location>
</feature>
<dbReference type="Pfam" id="PF13639">
    <property type="entry name" value="zf-RING_2"/>
    <property type="match status" value="1"/>
</dbReference>
<dbReference type="GO" id="GO:0061630">
    <property type="term" value="F:ubiquitin protein ligase activity"/>
    <property type="evidence" value="ECO:0007669"/>
    <property type="project" value="TreeGrafter"/>
</dbReference>
<dbReference type="InterPro" id="IPR047243">
    <property type="entry name" value="RING-H2_BRAP2"/>
</dbReference>
<reference evidence="9 10" key="1">
    <citation type="journal article" date="2015" name="Genome Announc.">
        <title>Draft Genome Sequence and Gene Annotation of the Entomopathogenic Fungus Verticillium hemipterigenum.</title>
        <authorList>
            <person name="Horn F."/>
            <person name="Habel A."/>
            <person name="Scharf D.H."/>
            <person name="Dworschak J."/>
            <person name="Brakhage A.A."/>
            <person name="Guthke R."/>
            <person name="Hertweck C."/>
            <person name="Linde J."/>
        </authorList>
    </citation>
    <scope>NUCLEOTIDE SEQUENCE [LARGE SCALE GENOMIC DNA]</scope>
</reference>
<dbReference type="STRING" id="1531966.A0A0A1TKN4"/>
<dbReference type="PROSITE" id="PS50271">
    <property type="entry name" value="ZF_UBP"/>
    <property type="match status" value="1"/>
</dbReference>
<evidence type="ECO:0000256" key="3">
    <source>
        <dbReference type="ARBA" id="ARBA00022833"/>
    </source>
</evidence>
<keyword evidence="5" id="KW-0175">Coiled coil</keyword>
<dbReference type="PANTHER" id="PTHR24007:SF7">
    <property type="entry name" value="BRCA1-ASSOCIATED PROTEIN"/>
    <property type="match status" value="1"/>
</dbReference>
<keyword evidence="10" id="KW-1185">Reference proteome</keyword>
<dbReference type="GO" id="GO:0008270">
    <property type="term" value="F:zinc ion binding"/>
    <property type="evidence" value="ECO:0007669"/>
    <property type="project" value="UniProtKB-KW"/>
</dbReference>
<keyword evidence="3" id="KW-0862">Zinc</keyword>
<evidence type="ECO:0000256" key="5">
    <source>
        <dbReference type="SAM" id="Coils"/>
    </source>
</evidence>
<dbReference type="HOGENOM" id="CLU_009969_0_0_1"/>
<evidence type="ECO:0000259" key="8">
    <source>
        <dbReference type="PROSITE" id="PS50271"/>
    </source>
</evidence>
<dbReference type="InterPro" id="IPR011422">
    <property type="entry name" value="BRAP2/ETP1_RRM"/>
</dbReference>
<dbReference type="SMART" id="SM00184">
    <property type="entry name" value="RING"/>
    <property type="match status" value="1"/>
</dbReference>
<dbReference type="InterPro" id="IPR013083">
    <property type="entry name" value="Znf_RING/FYVE/PHD"/>
</dbReference>
<keyword evidence="1" id="KW-0479">Metal-binding</keyword>
<evidence type="ECO:0000256" key="2">
    <source>
        <dbReference type="ARBA" id="ARBA00022771"/>
    </source>
</evidence>
<protein>
    <recommendedName>
        <fullName evidence="11">RING-10 protein</fullName>
    </recommendedName>
</protein>
<dbReference type="InterPro" id="IPR001841">
    <property type="entry name" value="Znf_RING"/>
</dbReference>
<dbReference type="CDD" id="cd16457">
    <property type="entry name" value="RING-H2_BRAP2"/>
    <property type="match status" value="1"/>
</dbReference>
<dbReference type="Pfam" id="PF07576">
    <property type="entry name" value="BRAP2"/>
    <property type="match status" value="1"/>
</dbReference>
<evidence type="ECO:0000313" key="10">
    <source>
        <dbReference type="Proteomes" id="UP000039046"/>
    </source>
</evidence>
<keyword evidence="2 4" id="KW-0863">Zinc-finger</keyword>
<dbReference type="AlphaFoldDB" id="A0A0A1TKN4"/>
<evidence type="ECO:0000256" key="4">
    <source>
        <dbReference type="PROSITE-ProRule" id="PRU00502"/>
    </source>
</evidence>
<sequence>MPLFFHHLRFELYLEDNTPPITDIFEDLSDLAPSSAADLRHPPTQATSAISDWRFGTVGVVSCDPGKENHQMSTSESSKSAVPAAPTLGPTFSGPGTSTKAKCLPLGSLSAGIGWGIVHFYRDEDETPRLSLTDGADEDEIDLSNLDCTTVCVPAVPTYMSPGDFLGFVGEKWRSQISHCRLVMTSTMNRYLALLKFRDNRSAKEWKREFDGQVFNTMEPQLCHVAFVKTITFTYPTAIKKNDTTASSSSTAVSTSYKPFPPPTPNLIELPTCPVCLERMDETSGLMTIPCSHVFHCDCLQNWKGAGCPVCRFTSVSQGSISDPSNPYGQPFGSSVSNLCTVCDTSEDLWICLICGYVGCGRYKGGHAKDHWKESAHTFALELETQYVWDYAGDMWVHRLIRDKGDGKVVELPSRNDRGGGAQYDEDVVPRAKLENIGIEYTHLITSQLESQRAYYEDMIKKIVEKASKASAAADKTMAKASATADELSAVNEKFQLLQTETVPQMERDLEREKNKATKGENLARSLGKSLQEEKKLNEGLMKRIEHLGTDSETTKKQLEALQREVAELKEMNHDLTMFISGQEKLKEMERQGQLEQGEVESGSASVPEKKARKRGKK</sequence>
<evidence type="ECO:0000259" key="7">
    <source>
        <dbReference type="PROSITE" id="PS50089"/>
    </source>
</evidence>
<dbReference type="EMBL" id="CDHN01000003">
    <property type="protein sequence ID" value="CEJ91168.1"/>
    <property type="molecule type" value="Genomic_DNA"/>
</dbReference>
<dbReference type="GO" id="GO:0016567">
    <property type="term" value="P:protein ubiquitination"/>
    <property type="evidence" value="ECO:0007669"/>
    <property type="project" value="TreeGrafter"/>
</dbReference>
<dbReference type="Gene3D" id="3.30.40.10">
    <property type="entry name" value="Zinc/RING finger domain, C3HC4 (zinc finger)"/>
    <property type="match status" value="2"/>
</dbReference>
<gene>
    <name evidence="9" type="ORF">VHEMI06899</name>
</gene>
<dbReference type="OrthoDB" id="273556at2759"/>
<feature type="coiled-coil region" evidence="5">
    <location>
        <begin position="545"/>
        <end position="579"/>
    </location>
</feature>
<evidence type="ECO:0000256" key="6">
    <source>
        <dbReference type="SAM" id="MobiDB-lite"/>
    </source>
</evidence>
<evidence type="ECO:0000256" key="1">
    <source>
        <dbReference type="ARBA" id="ARBA00022723"/>
    </source>
</evidence>
<dbReference type="Proteomes" id="UP000039046">
    <property type="component" value="Unassembled WGS sequence"/>
</dbReference>
<feature type="domain" description="UBP-type" evidence="8">
    <location>
        <begin position="309"/>
        <end position="416"/>
    </location>
</feature>